<evidence type="ECO:0000259" key="12">
    <source>
        <dbReference type="PROSITE" id="PS50893"/>
    </source>
</evidence>
<dbReference type="CDD" id="cd06261">
    <property type="entry name" value="TM_PBP2"/>
    <property type="match status" value="1"/>
</dbReference>
<feature type="transmembrane region" description="Helical" evidence="10">
    <location>
        <begin position="117"/>
        <end position="140"/>
    </location>
</feature>
<comment type="similarity">
    <text evidence="10">Belongs to the binding-protein-dependent transport system permease family.</text>
</comment>
<keyword evidence="7" id="KW-0067">ATP-binding</keyword>
<dbReference type="Gene3D" id="3.40.50.300">
    <property type="entry name" value="P-loop containing nucleotide triphosphate hydrolases"/>
    <property type="match status" value="1"/>
</dbReference>
<dbReference type="Pfam" id="PF00528">
    <property type="entry name" value="BPD_transp_1"/>
    <property type="match status" value="1"/>
</dbReference>
<dbReference type="GO" id="GO:0005524">
    <property type="term" value="F:ATP binding"/>
    <property type="evidence" value="ECO:0007669"/>
    <property type="project" value="UniProtKB-KW"/>
</dbReference>
<dbReference type="Proteomes" id="UP000014400">
    <property type="component" value="Unassembled WGS sequence"/>
</dbReference>
<name>S3BVZ4_9BURK</name>
<dbReference type="SUPFAM" id="SSF161098">
    <property type="entry name" value="MetI-like"/>
    <property type="match status" value="1"/>
</dbReference>
<evidence type="ECO:0000313" key="14">
    <source>
        <dbReference type="EMBL" id="EPD98257.1"/>
    </source>
</evidence>
<evidence type="ECO:0000256" key="7">
    <source>
        <dbReference type="ARBA" id="ARBA00022840"/>
    </source>
</evidence>
<evidence type="ECO:0000259" key="13">
    <source>
        <dbReference type="PROSITE" id="PS50928"/>
    </source>
</evidence>
<comment type="caution">
    <text evidence="14">The sequence shown here is derived from an EMBL/GenBank/DDBJ whole genome shotgun (WGS) entry which is preliminary data.</text>
</comment>
<comment type="subcellular location">
    <subcellularLocation>
        <location evidence="1 10">Cell membrane</location>
        <topology evidence="1 10">Multi-pass membrane protein</topology>
    </subcellularLocation>
</comment>
<proteinExistence type="inferred from homology"/>
<dbReference type="InterPro" id="IPR050166">
    <property type="entry name" value="ABC_transporter_ATP-bind"/>
</dbReference>
<dbReference type="InterPro" id="IPR035906">
    <property type="entry name" value="MetI-like_sf"/>
</dbReference>
<dbReference type="STRING" id="1203554.HMPREF1476_01804"/>
<dbReference type="eggNOG" id="COG0600">
    <property type="taxonomic scope" value="Bacteria"/>
</dbReference>
<feature type="region of interest" description="Disordered" evidence="11">
    <location>
        <begin position="1"/>
        <end position="23"/>
    </location>
</feature>
<dbReference type="InterPro" id="IPR027417">
    <property type="entry name" value="P-loop_NTPase"/>
</dbReference>
<dbReference type="SMART" id="SM00382">
    <property type="entry name" value="AAA"/>
    <property type="match status" value="1"/>
</dbReference>
<dbReference type="GO" id="GO:0055085">
    <property type="term" value="P:transmembrane transport"/>
    <property type="evidence" value="ECO:0007669"/>
    <property type="project" value="InterPro"/>
</dbReference>
<dbReference type="GO" id="GO:0005886">
    <property type="term" value="C:plasma membrane"/>
    <property type="evidence" value="ECO:0007669"/>
    <property type="project" value="UniProtKB-SubCell"/>
</dbReference>
<keyword evidence="3 10" id="KW-0813">Transport</keyword>
<dbReference type="InterPro" id="IPR000515">
    <property type="entry name" value="MetI-like"/>
</dbReference>
<feature type="transmembrane region" description="Helical" evidence="10">
    <location>
        <begin position="146"/>
        <end position="165"/>
    </location>
</feature>
<keyword evidence="8 10" id="KW-1133">Transmembrane helix</keyword>
<evidence type="ECO:0000256" key="11">
    <source>
        <dbReference type="SAM" id="MobiDB-lite"/>
    </source>
</evidence>
<keyword evidence="9 10" id="KW-0472">Membrane</keyword>
<evidence type="ECO:0000313" key="15">
    <source>
        <dbReference type="Proteomes" id="UP000014400"/>
    </source>
</evidence>
<keyword evidence="4" id="KW-1003">Cell membrane</keyword>
<evidence type="ECO:0000256" key="4">
    <source>
        <dbReference type="ARBA" id="ARBA00022475"/>
    </source>
</evidence>
<dbReference type="RefSeq" id="WP_016474958.1">
    <property type="nucleotide sequence ID" value="NZ_KE150480.1"/>
</dbReference>
<dbReference type="PATRIC" id="fig|1203554.3.peg.1888"/>
<evidence type="ECO:0000256" key="10">
    <source>
        <dbReference type="RuleBase" id="RU363032"/>
    </source>
</evidence>
<sequence>MPKAFRNPPNDQNDRSAPPGAERRSGLRRVLPILLPAVILLGWWLVTSSGAVPALLLPGPGAVAKRFLSLLDSGELLTHAAVSMSRVFAGFLLSASAALGLALLLYRRPLWESALSLVLEALRVIPPLSLVPLLILWLGIDEAPKLAIVVLASFFPIYLSALTALRSVSSKYRELAQMLGLTESARVQEILLPGAAPGILTGLRLGFGYAWRALVGAELIAAASGLGYLIEDASSLARTDVVMVGILTIAGLGILCDQLFRRGAEGWTKSCLNRRRKSGGGQTALETAPPSAADPERSLWGIAFEGLVVSYPGLTQPPVNHLTLSIAPGSVTAVLGRSGCGKTTLLKAAAGLLLPQAGTVRFTSPNASGRTHPKVAMVFQEPLLLPWKTVRENAALALSARTGEALSEACKSSAVTQALTLAGIADLAERFPAELSGGQQQRAGLARALSAEPDVLLMDEPFGALDALTRLELQDETRALFNRQRMTVLMITHDVREAVRMADRAVVLRGGSAAADHSLLMPFPRRFSDPAVGAAEEGLLAELLHH</sequence>
<organism evidence="14 15">
    <name type="scientific">Sutterella wadsworthensis HGA0223</name>
    <dbReference type="NCBI Taxonomy" id="1203554"/>
    <lineage>
        <taxon>Bacteria</taxon>
        <taxon>Pseudomonadati</taxon>
        <taxon>Pseudomonadota</taxon>
        <taxon>Betaproteobacteria</taxon>
        <taxon>Burkholderiales</taxon>
        <taxon>Sutterellaceae</taxon>
        <taxon>Sutterella</taxon>
    </lineage>
</organism>
<dbReference type="InterPro" id="IPR017871">
    <property type="entry name" value="ABC_transporter-like_CS"/>
</dbReference>
<protein>
    <recommendedName>
        <fullName evidence="16">ABC transporter domain-containing protein</fullName>
    </recommendedName>
</protein>
<evidence type="ECO:0000256" key="8">
    <source>
        <dbReference type="ARBA" id="ARBA00022989"/>
    </source>
</evidence>
<dbReference type="EMBL" id="ATCF01000026">
    <property type="protein sequence ID" value="EPD98257.1"/>
    <property type="molecule type" value="Genomic_DNA"/>
</dbReference>
<dbReference type="PROSITE" id="PS50928">
    <property type="entry name" value="ABC_TM1"/>
    <property type="match status" value="1"/>
</dbReference>
<dbReference type="PANTHER" id="PTHR42788">
    <property type="entry name" value="TAURINE IMPORT ATP-BINDING PROTEIN-RELATED"/>
    <property type="match status" value="1"/>
</dbReference>
<keyword evidence="15" id="KW-1185">Reference proteome</keyword>
<reference evidence="14 15" key="1">
    <citation type="submission" date="2013-04" db="EMBL/GenBank/DDBJ databases">
        <title>The Genome Sequence of Sutterella wadsworthensis HGA0223.</title>
        <authorList>
            <consortium name="The Broad Institute Genomics Platform"/>
            <person name="Earl A."/>
            <person name="Ward D."/>
            <person name="Feldgarden M."/>
            <person name="Gevers D."/>
            <person name="Schmidt T.M."/>
            <person name="Dover J."/>
            <person name="Dai D."/>
            <person name="Walker B."/>
            <person name="Young S."/>
            <person name="Zeng Q."/>
            <person name="Gargeya S."/>
            <person name="Fitzgerald M."/>
            <person name="Haas B."/>
            <person name="Abouelleil A."/>
            <person name="Allen A.W."/>
            <person name="Alvarado L."/>
            <person name="Arachchi H.M."/>
            <person name="Berlin A.M."/>
            <person name="Chapman S.B."/>
            <person name="Gainer-Dewar J."/>
            <person name="Goldberg J."/>
            <person name="Griggs A."/>
            <person name="Gujja S."/>
            <person name="Hansen M."/>
            <person name="Howarth C."/>
            <person name="Imamovic A."/>
            <person name="Ireland A."/>
            <person name="Larimer J."/>
            <person name="McCowan C."/>
            <person name="Murphy C."/>
            <person name="Pearson M."/>
            <person name="Poon T.W."/>
            <person name="Priest M."/>
            <person name="Roberts A."/>
            <person name="Saif S."/>
            <person name="Shea T."/>
            <person name="Sisk P."/>
            <person name="Sykes S."/>
            <person name="Wortman J."/>
            <person name="Nusbaum C."/>
            <person name="Birren B."/>
        </authorList>
    </citation>
    <scope>NUCLEOTIDE SEQUENCE [LARGE SCALE GENOMIC DNA]</scope>
    <source>
        <strain evidence="14 15">HGA0223</strain>
    </source>
</reference>
<feature type="domain" description="ABC transmembrane type-1" evidence="13">
    <location>
        <begin position="80"/>
        <end position="260"/>
    </location>
</feature>
<dbReference type="PROSITE" id="PS50893">
    <property type="entry name" value="ABC_TRANSPORTER_2"/>
    <property type="match status" value="1"/>
</dbReference>
<dbReference type="GO" id="GO:0016887">
    <property type="term" value="F:ATP hydrolysis activity"/>
    <property type="evidence" value="ECO:0007669"/>
    <property type="project" value="InterPro"/>
</dbReference>
<dbReference type="eggNOG" id="COG1116">
    <property type="taxonomic scope" value="Bacteria"/>
</dbReference>
<feature type="transmembrane region" description="Helical" evidence="10">
    <location>
        <begin position="33"/>
        <end position="56"/>
    </location>
</feature>
<evidence type="ECO:0000256" key="6">
    <source>
        <dbReference type="ARBA" id="ARBA00022741"/>
    </source>
</evidence>
<keyword evidence="5 10" id="KW-0812">Transmembrane</keyword>
<feature type="domain" description="ABC transporter" evidence="12">
    <location>
        <begin position="302"/>
        <end position="535"/>
    </location>
</feature>
<gene>
    <name evidence="14" type="ORF">HMPREF1476_01804</name>
</gene>
<feature type="transmembrane region" description="Helical" evidence="10">
    <location>
        <begin position="76"/>
        <end position="105"/>
    </location>
</feature>
<comment type="similarity">
    <text evidence="2">Belongs to the ABC transporter superfamily.</text>
</comment>
<dbReference type="Gene3D" id="1.10.3720.10">
    <property type="entry name" value="MetI-like"/>
    <property type="match status" value="1"/>
</dbReference>
<evidence type="ECO:0000256" key="5">
    <source>
        <dbReference type="ARBA" id="ARBA00022692"/>
    </source>
</evidence>
<evidence type="ECO:0008006" key="16">
    <source>
        <dbReference type="Google" id="ProtNLM"/>
    </source>
</evidence>
<evidence type="ECO:0000256" key="2">
    <source>
        <dbReference type="ARBA" id="ARBA00005417"/>
    </source>
</evidence>
<dbReference type="SUPFAM" id="SSF52540">
    <property type="entry name" value="P-loop containing nucleoside triphosphate hydrolases"/>
    <property type="match status" value="1"/>
</dbReference>
<evidence type="ECO:0000256" key="1">
    <source>
        <dbReference type="ARBA" id="ARBA00004651"/>
    </source>
</evidence>
<evidence type="ECO:0000256" key="9">
    <source>
        <dbReference type="ARBA" id="ARBA00023136"/>
    </source>
</evidence>
<accession>S3BVZ4</accession>
<dbReference type="AlphaFoldDB" id="S3BVZ4"/>
<dbReference type="HOGENOM" id="CLU_037020_0_0_4"/>
<dbReference type="PROSITE" id="PS00211">
    <property type="entry name" value="ABC_TRANSPORTER_1"/>
    <property type="match status" value="1"/>
</dbReference>
<keyword evidence="6" id="KW-0547">Nucleotide-binding</keyword>
<dbReference type="Pfam" id="PF00005">
    <property type="entry name" value="ABC_tran"/>
    <property type="match status" value="1"/>
</dbReference>
<dbReference type="InterPro" id="IPR003439">
    <property type="entry name" value="ABC_transporter-like_ATP-bd"/>
</dbReference>
<dbReference type="InterPro" id="IPR003593">
    <property type="entry name" value="AAA+_ATPase"/>
</dbReference>
<dbReference type="PANTHER" id="PTHR42788:SF13">
    <property type="entry name" value="ALIPHATIC SULFONATES IMPORT ATP-BINDING PROTEIN SSUB"/>
    <property type="match status" value="1"/>
</dbReference>
<evidence type="ECO:0000256" key="3">
    <source>
        <dbReference type="ARBA" id="ARBA00022448"/>
    </source>
</evidence>